<protein>
    <submittedName>
        <fullName evidence="1">Uncharacterized protein</fullName>
    </submittedName>
</protein>
<dbReference type="AlphaFoldDB" id="J9FVS7"/>
<accession>J9FVS7</accession>
<reference evidence="1" key="1">
    <citation type="journal article" date="2012" name="PLoS ONE">
        <title>Gene sets for utilization of primary and secondary nutrition supplies in the distal gut of endangered iberian lynx.</title>
        <authorList>
            <person name="Alcaide M."/>
            <person name="Messina E."/>
            <person name="Richter M."/>
            <person name="Bargiela R."/>
            <person name="Peplies J."/>
            <person name="Huws S.A."/>
            <person name="Newbold C.J."/>
            <person name="Golyshin P.N."/>
            <person name="Simon M.A."/>
            <person name="Lopez G."/>
            <person name="Yakimov M.M."/>
            <person name="Ferrer M."/>
        </authorList>
    </citation>
    <scope>NUCLEOTIDE SEQUENCE</scope>
</reference>
<organism evidence="1">
    <name type="scientific">gut metagenome</name>
    <dbReference type="NCBI Taxonomy" id="749906"/>
    <lineage>
        <taxon>unclassified sequences</taxon>
        <taxon>metagenomes</taxon>
        <taxon>organismal metagenomes</taxon>
    </lineage>
</organism>
<gene>
    <name evidence="1" type="ORF">EVA_20415</name>
</gene>
<dbReference type="EMBL" id="AMCI01008150">
    <property type="protein sequence ID" value="EJW91479.1"/>
    <property type="molecule type" value="Genomic_DNA"/>
</dbReference>
<proteinExistence type="predicted"/>
<comment type="caution">
    <text evidence="1">The sequence shown here is derived from an EMBL/GenBank/DDBJ whole genome shotgun (WGS) entry which is preliminary data.</text>
</comment>
<evidence type="ECO:0000313" key="1">
    <source>
        <dbReference type="EMBL" id="EJW91479.1"/>
    </source>
</evidence>
<sequence>MFSLWLGLAFTAIQCEMAEICQQQGIRINRSEWCGCFAIELAD</sequence>
<name>J9FVS7_9ZZZZ</name>